<dbReference type="Proteomes" id="UP000660668">
    <property type="component" value="Unassembled WGS sequence"/>
</dbReference>
<dbReference type="RefSeq" id="WP_194696181.1">
    <property type="nucleotide sequence ID" value="NZ_JADKPO010000011.1"/>
</dbReference>
<dbReference type="Gene3D" id="3.30.720.120">
    <property type="match status" value="1"/>
</dbReference>
<dbReference type="AlphaFoldDB" id="A0A930VNE7"/>
<dbReference type="InterPro" id="IPR029068">
    <property type="entry name" value="Glyas_Bleomycin-R_OHBP_Dase"/>
</dbReference>
<accession>A0A930VNE7</accession>
<feature type="domain" description="VOC" evidence="1">
    <location>
        <begin position="8"/>
        <end position="127"/>
    </location>
</feature>
<protein>
    <submittedName>
        <fullName evidence="2">VOC family protein</fullName>
    </submittedName>
</protein>
<dbReference type="InterPro" id="IPR004360">
    <property type="entry name" value="Glyas_Fos-R_dOase_dom"/>
</dbReference>
<dbReference type="Gene3D" id="3.30.720.110">
    <property type="match status" value="1"/>
</dbReference>
<dbReference type="Pfam" id="PF00903">
    <property type="entry name" value="Glyoxalase"/>
    <property type="match status" value="1"/>
</dbReference>
<dbReference type="PANTHER" id="PTHR34109:SF1">
    <property type="entry name" value="VOC DOMAIN-CONTAINING PROTEIN"/>
    <property type="match status" value="1"/>
</dbReference>
<proteinExistence type="predicted"/>
<dbReference type="EMBL" id="JADKPO010000011">
    <property type="protein sequence ID" value="MBF4768023.1"/>
    <property type="molecule type" value="Genomic_DNA"/>
</dbReference>
<reference evidence="2" key="1">
    <citation type="submission" date="2020-11" db="EMBL/GenBank/DDBJ databases">
        <title>Nocardioides cynanchi sp. nov., isolated from soil of rhizosphere of Cynanchum wilfordii.</title>
        <authorList>
            <person name="Lee J.-S."/>
            <person name="Suh M.K."/>
            <person name="Kim J.-S."/>
        </authorList>
    </citation>
    <scope>NUCLEOTIDE SEQUENCE</scope>
    <source>
        <strain evidence="2">KCTC 19276</strain>
    </source>
</reference>
<name>A0A930VNE7_9ACTN</name>
<dbReference type="InterPro" id="IPR037523">
    <property type="entry name" value="VOC_core"/>
</dbReference>
<evidence type="ECO:0000313" key="2">
    <source>
        <dbReference type="EMBL" id="MBF4768023.1"/>
    </source>
</evidence>
<comment type="caution">
    <text evidence="2">The sequence shown here is derived from an EMBL/GenBank/DDBJ whole genome shotgun (WGS) entry which is preliminary data.</text>
</comment>
<dbReference type="SUPFAM" id="SSF54593">
    <property type="entry name" value="Glyoxalase/Bleomycin resistance protein/Dihydroxybiphenyl dioxygenase"/>
    <property type="match status" value="1"/>
</dbReference>
<keyword evidence="3" id="KW-1185">Reference proteome</keyword>
<sequence>MRINRSAPPTTVTPVLIYPDVRAAVAWLEAAFGFEERVRIGEGHRSQLSVGHDGAVIVAESRGQNVPPTPGDATHVIKIRVPDVDAAFDRARSTGARVMEEPTSHAYGERSCSVEDLAGHRWELTQTVRDTEPEEWGGVTVSPW</sequence>
<evidence type="ECO:0000313" key="3">
    <source>
        <dbReference type="Proteomes" id="UP000660668"/>
    </source>
</evidence>
<evidence type="ECO:0000259" key="1">
    <source>
        <dbReference type="PROSITE" id="PS51819"/>
    </source>
</evidence>
<organism evidence="2 3">
    <name type="scientific">Nocardioides agariphilus</name>
    <dbReference type="NCBI Taxonomy" id="433664"/>
    <lineage>
        <taxon>Bacteria</taxon>
        <taxon>Bacillati</taxon>
        <taxon>Actinomycetota</taxon>
        <taxon>Actinomycetes</taxon>
        <taxon>Propionibacteriales</taxon>
        <taxon>Nocardioidaceae</taxon>
        <taxon>Nocardioides</taxon>
    </lineage>
</organism>
<dbReference type="PROSITE" id="PS51819">
    <property type="entry name" value="VOC"/>
    <property type="match status" value="1"/>
</dbReference>
<dbReference type="PANTHER" id="PTHR34109">
    <property type="entry name" value="BNAUNNG04460D PROTEIN-RELATED"/>
    <property type="match status" value="1"/>
</dbReference>
<gene>
    <name evidence="2" type="ORF">ISU10_09615</name>
</gene>